<comment type="caution">
    <text evidence="1">The sequence shown here is derived from an EMBL/GenBank/DDBJ whole genome shotgun (WGS) entry which is preliminary data.</text>
</comment>
<dbReference type="Gene3D" id="2.180.10.10">
    <property type="entry name" value="RHS repeat-associated core"/>
    <property type="match status" value="1"/>
</dbReference>
<evidence type="ECO:0000313" key="2">
    <source>
        <dbReference type="Proteomes" id="UP000569092"/>
    </source>
</evidence>
<reference evidence="1 2" key="1">
    <citation type="submission" date="2020-08" db="EMBL/GenBank/DDBJ databases">
        <title>Genomic Encyclopedia of Type Strains, Phase IV (KMG-V): Genome sequencing to study the core and pangenomes of soil and plant-associated prokaryotes.</title>
        <authorList>
            <person name="Whitman W."/>
        </authorList>
    </citation>
    <scope>NUCLEOTIDE SEQUENCE [LARGE SCALE GENOMIC DNA]</scope>
    <source>
        <strain evidence="1 2">M8US30</strain>
    </source>
</reference>
<dbReference type="AlphaFoldDB" id="A0A7W8J8A3"/>
<name>A0A7W8J8A3_9BACT</name>
<gene>
    <name evidence="1" type="ORF">HDF10_002448</name>
</gene>
<protein>
    <submittedName>
        <fullName evidence="1">RHS repeat-associated protein</fullName>
    </submittedName>
</protein>
<dbReference type="EMBL" id="JACHDZ010000003">
    <property type="protein sequence ID" value="MBB5344469.1"/>
    <property type="molecule type" value="Genomic_DNA"/>
</dbReference>
<dbReference type="InterPro" id="IPR050708">
    <property type="entry name" value="T6SS_VgrG/RHS"/>
</dbReference>
<dbReference type="PANTHER" id="PTHR32305">
    <property type="match status" value="1"/>
</dbReference>
<proteinExistence type="predicted"/>
<organism evidence="1 2">
    <name type="scientific">Tunturiibacter lichenicola</name>
    <dbReference type="NCBI Taxonomy" id="2051959"/>
    <lineage>
        <taxon>Bacteria</taxon>
        <taxon>Pseudomonadati</taxon>
        <taxon>Acidobacteriota</taxon>
        <taxon>Terriglobia</taxon>
        <taxon>Terriglobales</taxon>
        <taxon>Acidobacteriaceae</taxon>
        <taxon>Tunturiibacter</taxon>
    </lineage>
</organism>
<sequence length="294" mass="30466">MPMTESAACATNARFSQYRSTGKERDAESGLDYFGARYNSSSMGRFMSPDWSDIPDSIPYADMDNPQSFNLYSYVRNNPLSSVDPDGHDCVVQSRIDDNHESVSVSSGTCAGVKTGSGQSATYVPGTVTGIAANGSGSIDIGYNSYDGQSSGVTNARGAPAFDHPGIDGPANAAIFGQIGNNGMGAIKVFTIGSVVGGVTAGVGLSVMGTGAGLTTLAGEEGLDLAGDRAIGRMLGDSQRQLIRDFFKSGKLPEGLSQRSLKLYAELAKRAIAAGKDGLGVQAQRLAQINSVLH</sequence>
<dbReference type="PANTHER" id="PTHR32305:SF15">
    <property type="entry name" value="PROTEIN RHSA-RELATED"/>
    <property type="match status" value="1"/>
</dbReference>
<dbReference type="Proteomes" id="UP000569092">
    <property type="component" value="Unassembled WGS sequence"/>
</dbReference>
<dbReference type="NCBIfam" id="TIGR03696">
    <property type="entry name" value="Rhs_assc_core"/>
    <property type="match status" value="1"/>
</dbReference>
<evidence type="ECO:0000313" key="1">
    <source>
        <dbReference type="EMBL" id="MBB5344469.1"/>
    </source>
</evidence>
<accession>A0A7W8J8A3</accession>
<dbReference type="InterPro" id="IPR022385">
    <property type="entry name" value="Rhs_assc_core"/>
</dbReference>